<dbReference type="EMBL" id="CP031742">
    <property type="protein sequence ID" value="AXQ55895.1"/>
    <property type="molecule type" value="Genomic_DNA"/>
</dbReference>
<dbReference type="GeneID" id="300115599"/>
<dbReference type="RefSeq" id="WP_101275965.1">
    <property type="nucleotide sequence ID" value="NZ_CP031742.1"/>
</dbReference>
<keyword evidence="1" id="KW-0812">Transmembrane</keyword>
<dbReference type="Proteomes" id="UP000259636">
    <property type="component" value="Chromosome"/>
</dbReference>
<dbReference type="AlphaFoldDB" id="A0A385DBX6"/>
<feature type="transmembrane region" description="Helical" evidence="1">
    <location>
        <begin position="181"/>
        <end position="204"/>
    </location>
</feature>
<keyword evidence="1" id="KW-0472">Membrane</keyword>
<feature type="transmembrane region" description="Helical" evidence="1">
    <location>
        <begin position="216"/>
        <end position="236"/>
    </location>
</feature>
<proteinExistence type="predicted"/>
<sequence length="338" mass="36333">MSTATLERESATDRDPGPRRLLHGMTWLVWRQHRGALWTGLALVAVLVVAAVLLRNAAVAHQAAHGIAGCPLMGGPERCSSRLEVIEEYRGLYSTPLRLLLAGILALPFLGGLFVGAPLIARELEADTHRLVWAQGITRERWLLHKLALPMGAMVAGTGVAAWFGSWALEGAGQATIGLYWYSPTAFVSTGPAVLGYAALGVALGAMAGTLTRRTLPAMVLTLGAMGAVTALLTTIRSHVVSPVVSFGRSVPQLREEDWVLVQPQAARADRTIFDAGPCYPADDFDACLADNGASWEYSEHHPIGHMRDLQLAEGALCLGLAALAVTFVWLWMRRRAF</sequence>
<name>A0A385DBX6_9ACTN</name>
<protein>
    <submittedName>
        <fullName evidence="2">Transporter</fullName>
    </submittedName>
</protein>
<feature type="transmembrane region" description="Helical" evidence="1">
    <location>
        <begin position="99"/>
        <end position="121"/>
    </location>
</feature>
<reference evidence="2 3" key="1">
    <citation type="submission" date="2018-08" db="EMBL/GenBank/DDBJ databases">
        <authorList>
            <person name="Ferrada E.E."/>
            <person name="Latorre B.A."/>
        </authorList>
    </citation>
    <scope>NUCLEOTIDE SEQUENCE [LARGE SCALE GENOMIC DNA]</scope>
    <source>
        <strain evidence="2 3">VK-A60T</strain>
    </source>
</reference>
<organism evidence="2 3">
    <name type="scientific">Streptomyces koyangensis</name>
    <dbReference type="NCBI Taxonomy" id="188770"/>
    <lineage>
        <taxon>Bacteria</taxon>
        <taxon>Bacillati</taxon>
        <taxon>Actinomycetota</taxon>
        <taxon>Actinomycetes</taxon>
        <taxon>Kitasatosporales</taxon>
        <taxon>Streptomycetaceae</taxon>
        <taxon>Streptomyces</taxon>
        <taxon>Streptomyces aurantiacus group</taxon>
    </lineage>
</organism>
<feature type="transmembrane region" description="Helical" evidence="1">
    <location>
        <begin position="147"/>
        <end position="169"/>
    </location>
</feature>
<evidence type="ECO:0000313" key="2">
    <source>
        <dbReference type="EMBL" id="AXQ55895.1"/>
    </source>
</evidence>
<evidence type="ECO:0000256" key="1">
    <source>
        <dbReference type="SAM" id="Phobius"/>
    </source>
</evidence>
<feature type="transmembrane region" description="Helical" evidence="1">
    <location>
        <begin position="312"/>
        <end position="333"/>
    </location>
</feature>
<feature type="transmembrane region" description="Helical" evidence="1">
    <location>
        <begin position="35"/>
        <end position="54"/>
    </location>
</feature>
<evidence type="ECO:0000313" key="3">
    <source>
        <dbReference type="Proteomes" id="UP000259636"/>
    </source>
</evidence>
<accession>A0A385DBX6</accession>
<keyword evidence="1" id="KW-1133">Transmembrane helix</keyword>
<gene>
    <name evidence="2" type="ORF">D0C37_15610</name>
</gene>
<dbReference type="KEGG" id="sky:D0C37_15610"/>